<dbReference type="RefSeq" id="WP_119351001.1">
    <property type="nucleotide sequence ID" value="NZ_QWET01000013.1"/>
</dbReference>
<dbReference type="EMBL" id="QWET01000013">
    <property type="protein sequence ID" value="RIH64169.1"/>
    <property type="molecule type" value="Genomic_DNA"/>
</dbReference>
<name>A0A399CXM0_9BACT</name>
<dbReference type="Pfam" id="PF14267">
    <property type="entry name" value="DUF4357"/>
    <property type="match status" value="1"/>
</dbReference>
<dbReference type="OrthoDB" id="2656488at2"/>
<dbReference type="Pfam" id="PF20815">
    <property type="entry name" value="GIY_YIG_2"/>
    <property type="match status" value="1"/>
</dbReference>
<dbReference type="InterPro" id="IPR000305">
    <property type="entry name" value="GIY-YIG_endonuc"/>
</dbReference>
<evidence type="ECO:0000313" key="3">
    <source>
        <dbReference type="Proteomes" id="UP000266441"/>
    </source>
</evidence>
<sequence length="296" mass="33563">MLKRGITITNYLVDGNPEGVIFAYMSNWTGQAIKVPRNLFPNSKDYEEINKPGIYFLVGQSDENPDDKLVYIGEANNISERLVQHIRDENKSFFETIIAFSSKDENLTVSHTKYLEQRLIELLLKNAEYRTVNKKDGNKINLPKMVIDEMDTFLDNVKVLLPTLGFNLVENNGEMLTSKKEERDLALFLDVSNWKAKGKLTSNGLLVEKGSGCNPKETDSLSGSYSNLRRTLLEKEIVVTEGDRMIFADEYEFTSSSQAAAIILGYSVNGRVTWRNKNGETLKEIEERKLKEKNGG</sequence>
<organism evidence="2 3">
    <name type="scientific">Mariniphaga sediminis</name>
    <dbReference type="NCBI Taxonomy" id="1628158"/>
    <lineage>
        <taxon>Bacteria</taxon>
        <taxon>Pseudomonadati</taxon>
        <taxon>Bacteroidota</taxon>
        <taxon>Bacteroidia</taxon>
        <taxon>Marinilabiliales</taxon>
        <taxon>Prolixibacteraceae</taxon>
        <taxon>Mariniphaga</taxon>
    </lineage>
</organism>
<accession>A0A399CXM0</accession>
<dbReference type="SMART" id="SM00465">
    <property type="entry name" value="GIYc"/>
    <property type="match status" value="1"/>
</dbReference>
<comment type="caution">
    <text evidence="2">The sequence shown here is derived from an EMBL/GenBank/DDBJ whole genome shotgun (WGS) entry which is preliminary data.</text>
</comment>
<dbReference type="Proteomes" id="UP000266441">
    <property type="component" value="Unassembled WGS sequence"/>
</dbReference>
<dbReference type="InterPro" id="IPR025579">
    <property type="entry name" value="DUF4357"/>
</dbReference>
<gene>
    <name evidence="2" type="ORF">D1164_16575</name>
</gene>
<dbReference type="SUPFAM" id="SSF82771">
    <property type="entry name" value="GIY-YIG endonuclease"/>
    <property type="match status" value="1"/>
</dbReference>
<proteinExistence type="predicted"/>
<reference evidence="2 3" key="1">
    <citation type="journal article" date="2015" name="Int. J. Syst. Evol. Microbiol.">
        <title>Mariniphaga sediminis sp. nov., isolated from coastal sediment.</title>
        <authorList>
            <person name="Wang F.Q."/>
            <person name="Shen Q.Y."/>
            <person name="Chen G.J."/>
            <person name="Du Z.J."/>
        </authorList>
    </citation>
    <scope>NUCLEOTIDE SEQUENCE [LARGE SCALE GENOMIC DNA]</scope>
    <source>
        <strain evidence="2 3">SY21</strain>
    </source>
</reference>
<feature type="domain" description="GIY-YIG" evidence="1">
    <location>
        <begin position="50"/>
        <end position="131"/>
    </location>
</feature>
<evidence type="ECO:0000313" key="2">
    <source>
        <dbReference type="EMBL" id="RIH64169.1"/>
    </source>
</evidence>
<dbReference type="InterPro" id="IPR049311">
    <property type="entry name" value="GIY_YIG_cat"/>
</dbReference>
<dbReference type="PROSITE" id="PS50164">
    <property type="entry name" value="GIY_YIG"/>
    <property type="match status" value="1"/>
</dbReference>
<evidence type="ECO:0000259" key="1">
    <source>
        <dbReference type="PROSITE" id="PS50164"/>
    </source>
</evidence>
<dbReference type="AlphaFoldDB" id="A0A399CXM0"/>
<protein>
    <submittedName>
        <fullName evidence="2">GIY-YIG nuclease family protein</fullName>
    </submittedName>
</protein>
<dbReference type="InterPro" id="IPR035901">
    <property type="entry name" value="GIY-YIG_endonuc_sf"/>
</dbReference>
<keyword evidence="3" id="KW-1185">Reference proteome</keyword>
<dbReference type="CDD" id="cd10447">
    <property type="entry name" value="GIY-YIG_unchar_2"/>
    <property type="match status" value="1"/>
</dbReference>